<dbReference type="AlphaFoldDB" id="A0A846HH67"/>
<dbReference type="Proteomes" id="UP000031549">
    <property type="component" value="Unassembled WGS sequence"/>
</dbReference>
<reference evidence="1 2" key="1">
    <citation type="journal article" date="2015" name="Genome Announc.">
        <title>Draft Genome Sequence of Cyanobacterium Hassallia byssoidea Strain VB512170, Isolated from Monuments in India.</title>
        <authorList>
            <person name="Singh D."/>
            <person name="Chandrababunaidu M.M."/>
            <person name="Panda A."/>
            <person name="Sen D."/>
            <person name="Bhattacharyya S."/>
            <person name="Adhikary S.P."/>
            <person name="Tripathy S."/>
        </authorList>
    </citation>
    <scope>NUCLEOTIDE SEQUENCE [LARGE SCALE GENOMIC DNA]</scope>
    <source>
        <strain evidence="1 2">VB512170</strain>
    </source>
</reference>
<comment type="caution">
    <text evidence="1">The sequence shown here is derived from an EMBL/GenBank/DDBJ whole genome shotgun (WGS) entry which is preliminary data.</text>
</comment>
<accession>A0A846HH67</accession>
<gene>
    <name evidence="1" type="ORF">PI95_030410</name>
</gene>
<proteinExistence type="predicted"/>
<keyword evidence="2" id="KW-1185">Reference proteome</keyword>
<dbReference type="RefSeq" id="WP_039740794.1">
    <property type="nucleotide sequence ID" value="NZ_JTCM02000127.1"/>
</dbReference>
<sequence>MIDNDFTLLDEMKECWGQTFEQLNNSERLWLLSSVIGMMTGGVTENYNPHDVSDGVADATERFDELSFYEQVALAEALIHQIKYHRYNR</sequence>
<protein>
    <submittedName>
        <fullName evidence="1">Uncharacterized protein</fullName>
    </submittedName>
</protein>
<evidence type="ECO:0000313" key="2">
    <source>
        <dbReference type="Proteomes" id="UP000031549"/>
    </source>
</evidence>
<organism evidence="1 2">
    <name type="scientific">Hassallia byssoidea VB512170</name>
    <dbReference type="NCBI Taxonomy" id="1304833"/>
    <lineage>
        <taxon>Bacteria</taxon>
        <taxon>Bacillati</taxon>
        <taxon>Cyanobacteriota</taxon>
        <taxon>Cyanophyceae</taxon>
        <taxon>Nostocales</taxon>
        <taxon>Tolypothrichaceae</taxon>
        <taxon>Hassallia</taxon>
    </lineage>
</organism>
<name>A0A846HH67_9CYAN</name>
<dbReference type="EMBL" id="JTCM02000127">
    <property type="protein sequence ID" value="NEU76706.1"/>
    <property type="molecule type" value="Genomic_DNA"/>
</dbReference>
<evidence type="ECO:0000313" key="1">
    <source>
        <dbReference type="EMBL" id="NEU76706.1"/>
    </source>
</evidence>